<accession>A0A059VG51</accession>
<keyword evidence="2" id="KW-1185">Reference proteome</keyword>
<reference evidence="1 2" key="1">
    <citation type="submission" date="2014-03" db="EMBL/GenBank/DDBJ databases">
        <authorList>
            <person name="Kramer Z.J."/>
            <person name="Fasoranti T.O."/>
            <person name="Abrahim M.R."/>
            <person name="Adkins N.L."/>
            <person name="Burke K.A."/>
            <person name="Churilla B.M."/>
            <person name="Cohen K.L."/>
            <person name="Colicchio M.A."/>
            <person name="Genkil J.S."/>
            <person name="Prout A.K."/>
            <person name="Schafer C.E."/>
            <person name="Schwarz A.G."/>
            <person name="Tish M."/>
            <person name="Vispute N."/>
            <person name="Wilkes K.E."/>
            <person name="Williams C.R."/>
            <person name="Xiao X."/>
            <person name="Yoder B.A."/>
            <person name="Yu V.J."/>
            <person name="Lapin J.S."/>
            <person name="Ott C.T."/>
            <person name="Walburn T.D."/>
            <person name="Bradley K.W."/>
            <person name="Clarke D.Q."/>
            <person name="Lewis M.F."/>
            <person name="Barker L.P."/>
            <person name="Bailey C."/>
            <person name="Asai D.J."/>
            <person name="Bowman C.A."/>
            <person name="Russell D.A."/>
            <person name="Pope W.H."/>
            <person name="Jacobs-Sera D."/>
            <person name="Hendrix R.W."/>
            <person name="Hatfull G.F."/>
        </authorList>
    </citation>
    <scope>NUCLEOTIDE SEQUENCE [LARGE SCALE GENOMIC DNA]</scope>
</reference>
<organism evidence="1 2">
    <name type="scientific">Mycobacterium phage Zapner</name>
    <dbReference type="NCBI Taxonomy" id="1486474"/>
    <lineage>
        <taxon>Viruses</taxon>
        <taxon>Duplodnaviria</taxon>
        <taxon>Heunggongvirae</taxon>
        <taxon>Uroviricota</taxon>
        <taxon>Caudoviricetes</taxon>
        <taxon>Gracegardnervirinae</taxon>
        <taxon>Avanivirus</taxon>
        <taxon>Avanivirus zapner</taxon>
    </lineage>
</organism>
<evidence type="ECO:0000313" key="1">
    <source>
        <dbReference type="EMBL" id="AHZ95532.1"/>
    </source>
</evidence>
<proteinExistence type="predicted"/>
<dbReference type="RefSeq" id="YP_009963995.1">
    <property type="nucleotide sequence ID" value="NC_051724.1"/>
</dbReference>
<protein>
    <submittedName>
        <fullName evidence="1">Uncharacterized protein</fullName>
    </submittedName>
</protein>
<sequence>MSAIQKDTRLSCKGFPNYQVTVRRVAKDGTWCDLFVYDLKTRTSWTKRMALPLDDVWTVIE</sequence>
<name>A0A059VG51_9CAUD</name>
<dbReference type="KEGG" id="vg:60335583"/>
<dbReference type="GeneID" id="60335583"/>
<evidence type="ECO:0000313" key="2">
    <source>
        <dbReference type="Proteomes" id="UP000221944"/>
    </source>
</evidence>
<dbReference type="Proteomes" id="UP000221944">
    <property type="component" value="Segment"/>
</dbReference>
<dbReference type="EMBL" id="KJ567041">
    <property type="protein sequence ID" value="AHZ95532.1"/>
    <property type="molecule type" value="Genomic_DNA"/>
</dbReference>
<gene>
    <name evidence="1" type="primary">78</name>
    <name evidence="1" type="ORF">PBI_ZAPNER_78</name>
</gene>